<keyword evidence="5" id="KW-0206">Cytoskeleton</keyword>
<feature type="domain" description="CLIP1 zinc knuckle" evidence="7">
    <location>
        <begin position="321"/>
        <end position="338"/>
    </location>
</feature>
<organism evidence="8 9">
    <name type="scientific">Dibothriocephalus latus</name>
    <name type="common">Fish tapeworm</name>
    <name type="synonym">Diphyllobothrium latum</name>
    <dbReference type="NCBI Taxonomy" id="60516"/>
    <lineage>
        <taxon>Eukaryota</taxon>
        <taxon>Metazoa</taxon>
        <taxon>Spiralia</taxon>
        <taxon>Lophotrochozoa</taxon>
        <taxon>Platyhelminthes</taxon>
        <taxon>Cestoda</taxon>
        <taxon>Eucestoda</taxon>
        <taxon>Diphyllobothriidea</taxon>
        <taxon>Diphyllobothriidae</taxon>
        <taxon>Dibothriocephalus</taxon>
    </lineage>
</organism>
<evidence type="ECO:0000259" key="7">
    <source>
        <dbReference type="Pfam" id="PF16641"/>
    </source>
</evidence>
<evidence type="ECO:0000256" key="2">
    <source>
        <dbReference type="ARBA" id="ARBA00022490"/>
    </source>
</evidence>
<dbReference type="GO" id="GO:0005874">
    <property type="term" value="C:microtubule"/>
    <property type="evidence" value="ECO:0007669"/>
    <property type="project" value="UniProtKB-KW"/>
</dbReference>
<sequence length="344" mass="38363">MRSSSGTLGVVEEQVNALKLALDDAHSRIDFAEHSSADALQQLEQKSLELHISHWGSEWSACYLYQRLGMQQSVPMFCVCDADGGLGDETQGNGKPDFFLLFSYRLSANANQTLLGHLFFRDRFDAAKLPTLGALHINHLDVSLILTTQEAAMINVLSRPQKILHEAFQDKQEHLVISLETEKRICMERLRRAEKRVESLEKELQSRPASSPANGKPRSPGGQDTYDGQVNFLNSIIVDLHAKNAKLEEQLREALNPRSATSKKSSSAEASKPTAKLRFWCDHCEVFDLHDTDACPSLSAGPRQSNQPPRLAKTVGPSVNRAYCDNCEVFDKHNTEDCPEVQAY</sequence>
<accession>A0A3P7LFN8</accession>
<feature type="domain" description="CLIP1 zinc knuckle" evidence="7">
    <location>
        <begin position="278"/>
        <end position="295"/>
    </location>
</feature>
<dbReference type="InterPro" id="IPR032108">
    <property type="entry name" value="CLIP1_ZNF"/>
</dbReference>
<evidence type="ECO:0000313" key="8">
    <source>
        <dbReference type="EMBL" id="VDN09453.1"/>
    </source>
</evidence>
<feature type="region of interest" description="Disordered" evidence="6">
    <location>
        <begin position="197"/>
        <end position="226"/>
    </location>
</feature>
<dbReference type="EMBL" id="UYRU01047090">
    <property type="protein sequence ID" value="VDN09453.1"/>
    <property type="molecule type" value="Genomic_DNA"/>
</dbReference>
<keyword evidence="9" id="KW-1185">Reference proteome</keyword>
<dbReference type="AlphaFoldDB" id="A0A3P7LFN8"/>
<dbReference type="OrthoDB" id="5412539at2759"/>
<evidence type="ECO:0000313" key="9">
    <source>
        <dbReference type="Proteomes" id="UP000281553"/>
    </source>
</evidence>
<evidence type="ECO:0000256" key="4">
    <source>
        <dbReference type="ARBA" id="ARBA00023054"/>
    </source>
</evidence>
<proteinExistence type="predicted"/>
<keyword evidence="3" id="KW-0493">Microtubule</keyword>
<dbReference type="Pfam" id="PF16641">
    <property type="entry name" value="CLIP1_ZNF"/>
    <property type="match status" value="2"/>
</dbReference>
<dbReference type="Proteomes" id="UP000281553">
    <property type="component" value="Unassembled WGS sequence"/>
</dbReference>
<keyword evidence="2" id="KW-0963">Cytoplasm</keyword>
<keyword evidence="4" id="KW-0175">Coiled coil</keyword>
<evidence type="ECO:0000256" key="6">
    <source>
        <dbReference type="SAM" id="MobiDB-lite"/>
    </source>
</evidence>
<evidence type="ECO:0000256" key="5">
    <source>
        <dbReference type="ARBA" id="ARBA00023212"/>
    </source>
</evidence>
<name>A0A3P7LFN8_DIBLA</name>
<comment type="subcellular location">
    <subcellularLocation>
        <location evidence="1">Cytoplasm</location>
        <location evidence="1">Cytoskeleton</location>
    </subcellularLocation>
</comment>
<protein>
    <recommendedName>
        <fullName evidence="7">CLIP1 zinc knuckle domain-containing protein</fullName>
    </recommendedName>
</protein>
<evidence type="ECO:0000256" key="3">
    <source>
        <dbReference type="ARBA" id="ARBA00022701"/>
    </source>
</evidence>
<reference evidence="8 9" key="1">
    <citation type="submission" date="2018-11" db="EMBL/GenBank/DDBJ databases">
        <authorList>
            <consortium name="Pathogen Informatics"/>
        </authorList>
    </citation>
    <scope>NUCLEOTIDE SEQUENCE [LARGE SCALE GENOMIC DNA]</scope>
</reference>
<gene>
    <name evidence="8" type="ORF">DILT_LOCUS5284</name>
</gene>
<evidence type="ECO:0000256" key="1">
    <source>
        <dbReference type="ARBA" id="ARBA00004245"/>
    </source>
</evidence>